<dbReference type="PANTHER" id="PTHR44688:SF25">
    <property type="entry name" value="HTH LUXR-TYPE DOMAIN-CONTAINING PROTEIN"/>
    <property type="match status" value="1"/>
</dbReference>
<dbReference type="RefSeq" id="WP_340362240.1">
    <property type="nucleotide sequence ID" value="NZ_JBBKZV010000002.1"/>
</dbReference>
<dbReference type="Proteomes" id="UP001363010">
    <property type="component" value="Unassembled WGS sequence"/>
</dbReference>
<keyword evidence="6" id="KW-1185">Reference proteome</keyword>
<dbReference type="CDD" id="cd06170">
    <property type="entry name" value="LuxR_C_like"/>
    <property type="match status" value="1"/>
</dbReference>
<evidence type="ECO:0000256" key="2">
    <source>
        <dbReference type="ARBA" id="ARBA00023125"/>
    </source>
</evidence>
<keyword evidence="1" id="KW-0805">Transcription regulation</keyword>
<dbReference type="PANTHER" id="PTHR44688">
    <property type="entry name" value="DNA-BINDING TRANSCRIPTIONAL ACTIVATOR DEVR_DOSR"/>
    <property type="match status" value="1"/>
</dbReference>
<protein>
    <submittedName>
        <fullName evidence="5">Helix-turn-helix transcriptional regulator</fullName>
    </submittedName>
</protein>
<proteinExistence type="predicted"/>
<keyword evidence="3" id="KW-0804">Transcription</keyword>
<evidence type="ECO:0000313" key="5">
    <source>
        <dbReference type="EMBL" id="MEJ8821180.1"/>
    </source>
</evidence>
<evidence type="ECO:0000256" key="1">
    <source>
        <dbReference type="ARBA" id="ARBA00023015"/>
    </source>
</evidence>
<gene>
    <name evidence="5" type="ORF">WKW80_03895</name>
</gene>
<sequence length="159" mass="16471">MGRIVVISSSPLLAEGVCAALRSVVGWDVRIGRATDDADAWVQLGDEIVVRGARGASAQLAADSSAARLRAALAAVLEGLSVRETPWLTGAPAHEPLTPRELEVFELLGKGLSNRDIAGVLGISMHTAKYHVGQILAKVEASTRAEAVSAGLRSGLIGL</sequence>
<accession>A0ABU8VTR8</accession>
<organism evidence="5 6">
    <name type="scientific">Variovorax humicola</name>
    <dbReference type="NCBI Taxonomy" id="1769758"/>
    <lineage>
        <taxon>Bacteria</taxon>
        <taxon>Pseudomonadati</taxon>
        <taxon>Pseudomonadota</taxon>
        <taxon>Betaproteobacteria</taxon>
        <taxon>Burkholderiales</taxon>
        <taxon>Comamonadaceae</taxon>
        <taxon>Variovorax</taxon>
    </lineage>
</organism>
<evidence type="ECO:0000259" key="4">
    <source>
        <dbReference type="PROSITE" id="PS50043"/>
    </source>
</evidence>
<evidence type="ECO:0000256" key="3">
    <source>
        <dbReference type="ARBA" id="ARBA00023163"/>
    </source>
</evidence>
<dbReference type="PROSITE" id="PS50043">
    <property type="entry name" value="HTH_LUXR_2"/>
    <property type="match status" value="1"/>
</dbReference>
<dbReference type="Gene3D" id="1.10.10.10">
    <property type="entry name" value="Winged helix-like DNA-binding domain superfamily/Winged helix DNA-binding domain"/>
    <property type="match status" value="1"/>
</dbReference>
<dbReference type="PRINTS" id="PR00038">
    <property type="entry name" value="HTHLUXR"/>
</dbReference>
<dbReference type="InterPro" id="IPR016032">
    <property type="entry name" value="Sig_transdc_resp-reg_C-effctor"/>
</dbReference>
<dbReference type="Pfam" id="PF00196">
    <property type="entry name" value="GerE"/>
    <property type="match status" value="1"/>
</dbReference>
<dbReference type="SUPFAM" id="SSF46894">
    <property type="entry name" value="C-terminal effector domain of the bipartite response regulators"/>
    <property type="match status" value="1"/>
</dbReference>
<dbReference type="InterPro" id="IPR036388">
    <property type="entry name" value="WH-like_DNA-bd_sf"/>
</dbReference>
<keyword evidence="2" id="KW-0238">DNA-binding</keyword>
<name>A0ABU8VTR8_9BURK</name>
<feature type="domain" description="HTH luxR-type" evidence="4">
    <location>
        <begin position="90"/>
        <end position="155"/>
    </location>
</feature>
<evidence type="ECO:0000313" key="6">
    <source>
        <dbReference type="Proteomes" id="UP001363010"/>
    </source>
</evidence>
<comment type="caution">
    <text evidence="5">The sequence shown here is derived from an EMBL/GenBank/DDBJ whole genome shotgun (WGS) entry which is preliminary data.</text>
</comment>
<dbReference type="EMBL" id="JBBKZV010000002">
    <property type="protein sequence ID" value="MEJ8821180.1"/>
    <property type="molecule type" value="Genomic_DNA"/>
</dbReference>
<reference evidence="5 6" key="1">
    <citation type="submission" date="2024-03" db="EMBL/GenBank/DDBJ databases">
        <title>Novel species of the genus Variovorax.</title>
        <authorList>
            <person name="Liu Q."/>
            <person name="Xin Y.-H."/>
        </authorList>
    </citation>
    <scope>NUCLEOTIDE SEQUENCE [LARGE SCALE GENOMIC DNA]</scope>
    <source>
        <strain evidence="5 6">KACC 18501</strain>
    </source>
</reference>
<dbReference type="InterPro" id="IPR000792">
    <property type="entry name" value="Tscrpt_reg_LuxR_C"/>
</dbReference>
<dbReference type="SMART" id="SM00421">
    <property type="entry name" value="HTH_LUXR"/>
    <property type="match status" value="1"/>
</dbReference>